<feature type="compositionally biased region" description="Basic and acidic residues" evidence="1">
    <location>
        <begin position="18"/>
        <end position="27"/>
    </location>
</feature>
<name>A0A426Y6L5_ENSVE</name>
<proteinExistence type="predicted"/>
<evidence type="ECO:0000313" key="3">
    <source>
        <dbReference type="Proteomes" id="UP000287651"/>
    </source>
</evidence>
<accession>A0A426Y6L5</accession>
<feature type="region of interest" description="Disordered" evidence="1">
    <location>
        <begin position="1"/>
        <end position="53"/>
    </location>
</feature>
<reference evidence="2 3" key="1">
    <citation type="journal article" date="2014" name="Agronomy (Basel)">
        <title>A Draft Genome Sequence for Ensete ventricosum, the Drought-Tolerant Tree Against Hunger.</title>
        <authorList>
            <person name="Harrison J."/>
            <person name="Moore K.A."/>
            <person name="Paszkiewicz K."/>
            <person name="Jones T."/>
            <person name="Grant M."/>
            <person name="Ambacheew D."/>
            <person name="Muzemil S."/>
            <person name="Studholme D.J."/>
        </authorList>
    </citation>
    <scope>NUCLEOTIDE SEQUENCE [LARGE SCALE GENOMIC DNA]</scope>
</reference>
<evidence type="ECO:0000313" key="2">
    <source>
        <dbReference type="EMBL" id="RRT47425.1"/>
    </source>
</evidence>
<evidence type="ECO:0008006" key="4">
    <source>
        <dbReference type="Google" id="ProtNLM"/>
    </source>
</evidence>
<dbReference type="EMBL" id="AMZH03014560">
    <property type="protein sequence ID" value="RRT47425.1"/>
    <property type="molecule type" value="Genomic_DNA"/>
</dbReference>
<dbReference type="Proteomes" id="UP000287651">
    <property type="component" value="Unassembled WGS sequence"/>
</dbReference>
<organism evidence="2 3">
    <name type="scientific">Ensete ventricosum</name>
    <name type="common">Abyssinian banana</name>
    <name type="synonym">Musa ensete</name>
    <dbReference type="NCBI Taxonomy" id="4639"/>
    <lineage>
        <taxon>Eukaryota</taxon>
        <taxon>Viridiplantae</taxon>
        <taxon>Streptophyta</taxon>
        <taxon>Embryophyta</taxon>
        <taxon>Tracheophyta</taxon>
        <taxon>Spermatophyta</taxon>
        <taxon>Magnoliopsida</taxon>
        <taxon>Liliopsida</taxon>
        <taxon>Zingiberales</taxon>
        <taxon>Musaceae</taxon>
        <taxon>Ensete</taxon>
    </lineage>
</organism>
<protein>
    <recommendedName>
        <fullName evidence="4">DUF834 domain-containing protein</fullName>
    </recommendedName>
</protein>
<evidence type="ECO:0000256" key="1">
    <source>
        <dbReference type="SAM" id="MobiDB-lite"/>
    </source>
</evidence>
<feature type="region of interest" description="Disordered" evidence="1">
    <location>
        <begin position="112"/>
        <end position="148"/>
    </location>
</feature>
<gene>
    <name evidence="2" type="ORF">B296_00026466</name>
</gene>
<dbReference type="AlphaFoldDB" id="A0A426Y6L5"/>
<sequence length="148" mass="15729">MVGKEEGAVGATTAIGEDYSRGEKEVKGSTTGGNDEGWQHWGRCQQRRRGKGGWRLERETIVERSSSRGAGHWGLGGRCGYVKMAVGKREMAGMAGGDEEEGRKAVVMADSNCDAASRGGDGLQQQDGSSRRPAVSSNGKGLRMARLL</sequence>
<comment type="caution">
    <text evidence="2">The sequence shown here is derived from an EMBL/GenBank/DDBJ whole genome shotgun (WGS) entry which is preliminary data.</text>
</comment>